<comment type="pathway">
    <text evidence="6">Carotenoid biosynthesis; beta-zeacarotene biosynthesis.</text>
</comment>
<feature type="region of interest" description="Disordered" evidence="7">
    <location>
        <begin position="1102"/>
        <end position="1123"/>
    </location>
</feature>
<dbReference type="Pfam" id="PF05834">
    <property type="entry name" value="Lycopene_cycl"/>
    <property type="match status" value="2"/>
</dbReference>
<feature type="region of interest" description="Disordered" evidence="7">
    <location>
        <begin position="17"/>
        <end position="49"/>
    </location>
</feature>
<evidence type="ECO:0000256" key="2">
    <source>
        <dbReference type="ARBA" id="ARBA00006599"/>
    </source>
</evidence>
<evidence type="ECO:0000256" key="5">
    <source>
        <dbReference type="ARBA" id="ARBA00023027"/>
    </source>
</evidence>
<sequence>MASSLLRAGVAVPQAQIGGHNKTSNSTSRKAVCKGSLSQQTASLNSNKSQSLFRWRPSVQPLKQPLTWRASARAKTISVLVTSQVAETPTQQEPLDPADYPDCEVNPNRRLDINLPDLAEGLGTKEQPLDLIIVGCGPAGLGAADKASARGLKVALVDPNPRAYWMNNYGVWVDEFEQLGLADCFTKTWSSARVVVGDEESEETEDNDIILNRPYAQVDRIKLKTKLLQRCVDQGVGFVASAVDTVDHGPTNNATGAVQLLGGKELFARSVLDATGHSRRLVEFDNTFTPGYQAAYGILAKVESHPFPLDQMLFMDWRDSHLDEKLKAQNDTLPTFLYAMPFAKDYIFLEETSLVARPPISFDELKERLTQRLDNLGINVLCIDEEEYCLIPMGGVLPTFPQRTLGIGGTAGMVHPSTGFMVSKTLSSAEVLVDAVADALEDGKKGTAFSKEVWEKVWSKQDLRLRTFMCFGMETLMKLNIENTRFFFKAFFGLPYQLWSGFLSWRITMLTLIEMGLTLFFNLEPKPRIRFMLTTLPFLGSFTANFLRNTNDFDSRPWGGMDEKLLKKGAGKSSDERDDDDNGPSGGGGAPAAKMKQIPVPVKKYESKDASEVKAQLEAQLQFSLDKPLPASALRDDRDWTRFQQTKKMQDQAPAAEVLAPLVPGEQLDAMVVGMGPSGLALAAELGEKGLKVGLISPDVPFVNTYGVWHDEFEALGLAHTLETVYEDVTVWMDEKCPVGGTDLGRAYGKVGRKQLRDHLLGRCQAAGVRFHDDLVEEIDNLEGHSEVTCRGGLKVEAKVVTLATGHNREMLKYENDETPFGWQTAYGVEVKIPDHPFPLDRAVFMDFRQSDAEATKSGVWRVPSFLYVLPVDKDTVFLEETCLASSVQMPFDELKRRLYMRMSLMGISIDLEKDIIEEEASWIPLGGPLPVSQRNIAFGAAACMVHPASGYSIVNSLRQAKQLASTIATGLQTGDVSKTSHDAWAMIWSPEKKRRMAFYQFGMMLIASLRISELRAFFVTFYGLPRGLHQRFLSMDLSSVELLLFAMSFFVLGTNRLRQLLVMHLASPAGKRFLEIYQQTLQAQFGGDTEAEAAAVGPAAKLPPKGQVKRTSPPQSPASTISAISMELAENSGLNSGFAVVSSRD</sequence>
<name>A0A7S0N756_9CHLO</name>
<gene>
    <name evidence="8" type="ORF">POBO1169_LOCUS7088</name>
</gene>
<organism evidence="8">
    <name type="scientific">Pyramimonas obovata</name>
    <dbReference type="NCBI Taxonomy" id="1411642"/>
    <lineage>
        <taxon>Eukaryota</taxon>
        <taxon>Viridiplantae</taxon>
        <taxon>Chlorophyta</taxon>
        <taxon>Pyramimonadophyceae</taxon>
        <taxon>Pyramimonadales</taxon>
        <taxon>Pyramimonadaceae</taxon>
        <taxon>Pyramimonas</taxon>
        <taxon>Pyramimonas incertae sedis</taxon>
    </lineage>
</organism>
<dbReference type="PANTHER" id="PTHR39757:SF5">
    <property type="entry name" value="OS02G0190600 PROTEIN"/>
    <property type="match status" value="1"/>
</dbReference>
<dbReference type="AlphaFoldDB" id="A0A7S0N756"/>
<evidence type="ECO:0000256" key="6">
    <source>
        <dbReference type="ARBA" id="ARBA00037906"/>
    </source>
</evidence>
<reference evidence="8" key="1">
    <citation type="submission" date="2021-01" db="EMBL/GenBank/DDBJ databases">
        <authorList>
            <person name="Corre E."/>
            <person name="Pelletier E."/>
            <person name="Niang G."/>
            <person name="Scheremetjew M."/>
            <person name="Finn R."/>
            <person name="Kale V."/>
            <person name="Holt S."/>
            <person name="Cochrane G."/>
            <person name="Meng A."/>
            <person name="Brown T."/>
            <person name="Cohen L."/>
        </authorList>
    </citation>
    <scope>NUCLEOTIDE SEQUENCE</scope>
    <source>
        <strain evidence="8">CCMP722</strain>
    </source>
</reference>
<dbReference type="EC" id="5.5.1.19" evidence="3"/>
<evidence type="ECO:0000256" key="3">
    <source>
        <dbReference type="ARBA" id="ARBA00012242"/>
    </source>
</evidence>
<comment type="similarity">
    <text evidence="2">Belongs to the lycopene cyclase family.</text>
</comment>
<protein>
    <recommendedName>
        <fullName evidence="3">lycopene beta-cyclase</fullName>
        <ecNumber evidence="3">5.5.1.19</ecNumber>
    </recommendedName>
</protein>
<evidence type="ECO:0000256" key="1">
    <source>
        <dbReference type="ARBA" id="ARBA00005089"/>
    </source>
</evidence>
<evidence type="ECO:0000256" key="7">
    <source>
        <dbReference type="SAM" id="MobiDB-lite"/>
    </source>
</evidence>
<feature type="compositionally biased region" description="Polar residues" evidence="7">
    <location>
        <begin position="1110"/>
        <end position="1123"/>
    </location>
</feature>
<dbReference type="InterPro" id="IPR010108">
    <property type="entry name" value="Lycopene_cyclase_b/e"/>
</dbReference>
<keyword evidence="4" id="KW-0125">Carotenoid biosynthesis</keyword>
<dbReference type="GO" id="GO:0016117">
    <property type="term" value="P:carotenoid biosynthetic process"/>
    <property type="evidence" value="ECO:0007669"/>
    <property type="project" value="UniProtKB-KW"/>
</dbReference>
<comment type="pathway">
    <text evidence="1">Carotenoid biosynthesis; beta-carotene biosynthesis.</text>
</comment>
<feature type="region of interest" description="Disordered" evidence="7">
    <location>
        <begin position="564"/>
        <end position="598"/>
    </location>
</feature>
<feature type="compositionally biased region" description="Polar residues" evidence="7">
    <location>
        <begin position="36"/>
        <end position="49"/>
    </location>
</feature>
<dbReference type="EMBL" id="HBFA01013587">
    <property type="protein sequence ID" value="CAD8662138.1"/>
    <property type="molecule type" value="Transcribed_RNA"/>
</dbReference>
<evidence type="ECO:0000256" key="4">
    <source>
        <dbReference type="ARBA" id="ARBA00022746"/>
    </source>
</evidence>
<dbReference type="NCBIfam" id="TIGR01790">
    <property type="entry name" value="carotene-cycl"/>
    <property type="match status" value="2"/>
</dbReference>
<proteinExistence type="inferred from homology"/>
<dbReference type="GO" id="GO:0016705">
    <property type="term" value="F:oxidoreductase activity, acting on paired donors, with incorporation or reduction of molecular oxygen"/>
    <property type="evidence" value="ECO:0007669"/>
    <property type="project" value="InterPro"/>
</dbReference>
<dbReference type="InterPro" id="IPR036188">
    <property type="entry name" value="FAD/NAD-bd_sf"/>
</dbReference>
<dbReference type="PANTHER" id="PTHR39757">
    <property type="match status" value="1"/>
</dbReference>
<dbReference type="SUPFAM" id="SSF51905">
    <property type="entry name" value="FAD/NAD(P)-binding domain"/>
    <property type="match status" value="2"/>
</dbReference>
<dbReference type="Gene3D" id="3.50.50.60">
    <property type="entry name" value="FAD/NAD(P)-binding domain"/>
    <property type="match status" value="2"/>
</dbReference>
<evidence type="ECO:0000313" key="8">
    <source>
        <dbReference type="EMBL" id="CAD8662138.1"/>
    </source>
</evidence>
<keyword evidence="5" id="KW-0520">NAD</keyword>
<accession>A0A7S0N756</accession>
<dbReference type="GO" id="GO:0016860">
    <property type="term" value="F:intramolecular oxidoreductase activity"/>
    <property type="evidence" value="ECO:0007669"/>
    <property type="project" value="UniProtKB-ARBA"/>
</dbReference>